<keyword evidence="4 9" id="KW-0697">Rotamase</keyword>
<dbReference type="RefSeq" id="WP_066707784.1">
    <property type="nucleotide sequence ID" value="NZ_JBHIWA010000002.1"/>
</dbReference>
<feature type="chain" id="PRO_5012359149" description="Parvulin-like PPIase" evidence="10">
    <location>
        <begin position="30"/>
        <end position="453"/>
    </location>
</feature>
<organism evidence="12 13">
    <name type="scientific">Sphingomonas adhaesiva</name>
    <dbReference type="NCBI Taxonomy" id="28212"/>
    <lineage>
        <taxon>Bacteria</taxon>
        <taxon>Pseudomonadati</taxon>
        <taxon>Pseudomonadota</taxon>
        <taxon>Alphaproteobacteria</taxon>
        <taxon>Sphingomonadales</taxon>
        <taxon>Sphingomonadaceae</taxon>
        <taxon>Sphingomonas</taxon>
    </lineage>
</organism>
<dbReference type="Gene3D" id="1.10.4030.10">
    <property type="entry name" value="Porin chaperone SurA, peptide-binding domain"/>
    <property type="match status" value="1"/>
</dbReference>
<protein>
    <recommendedName>
        <fullName evidence="1">Parvulin-like PPIase</fullName>
    </recommendedName>
    <alternativeName>
        <fullName evidence="7">Peptidyl-prolyl cis-trans isomerase plp</fullName>
    </alternativeName>
    <alternativeName>
        <fullName evidence="8">Rotamase plp</fullName>
    </alternativeName>
</protein>
<dbReference type="Gene3D" id="3.10.50.40">
    <property type="match status" value="1"/>
</dbReference>
<dbReference type="InterPro" id="IPR000297">
    <property type="entry name" value="PPIase_PpiC"/>
</dbReference>
<dbReference type="InterPro" id="IPR050280">
    <property type="entry name" value="OMP_Chaperone_SurA"/>
</dbReference>
<feature type="signal peptide" evidence="10">
    <location>
        <begin position="1"/>
        <end position="29"/>
    </location>
</feature>
<keyword evidence="2 10" id="KW-0732">Signal</keyword>
<dbReference type="Pfam" id="PF09312">
    <property type="entry name" value="SurA_N"/>
    <property type="match status" value="1"/>
</dbReference>
<dbReference type="PROSITE" id="PS50198">
    <property type="entry name" value="PPIC_PPIASE_2"/>
    <property type="match status" value="1"/>
</dbReference>
<proteinExistence type="predicted"/>
<reference evidence="12 13" key="1">
    <citation type="submission" date="2017-09" db="EMBL/GenBank/DDBJ databases">
        <title>Sphingomonas adhaesiva DSM 7418, whole genome shotgun sequence.</title>
        <authorList>
            <person name="Feng G."/>
            <person name="Zhu H."/>
        </authorList>
    </citation>
    <scope>NUCLEOTIDE SEQUENCE [LARGE SCALE GENOMIC DNA]</scope>
    <source>
        <strain evidence="12 13">DSM 7418</strain>
    </source>
</reference>
<dbReference type="GO" id="GO:0003755">
    <property type="term" value="F:peptidyl-prolyl cis-trans isomerase activity"/>
    <property type="evidence" value="ECO:0007669"/>
    <property type="project" value="UniProtKB-KW"/>
</dbReference>
<dbReference type="InterPro" id="IPR046357">
    <property type="entry name" value="PPIase_dom_sf"/>
</dbReference>
<evidence type="ECO:0000256" key="9">
    <source>
        <dbReference type="PROSITE-ProRule" id="PRU00278"/>
    </source>
</evidence>
<dbReference type="Pfam" id="PF00639">
    <property type="entry name" value="Rotamase"/>
    <property type="match status" value="1"/>
</dbReference>
<dbReference type="SUPFAM" id="SSF109998">
    <property type="entry name" value="Triger factor/SurA peptide-binding domain-like"/>
    <property type="match status" value="1"/>
</dbReference>
<gene>
    <name evidence="12" type="ORF">COA07_02440</name>
</gene>
<evidence type="ECO:0000256" key="6">
    <source>
        <dbReference type="ARBA" id="ARBA00023235"/>
    </source>
</evidence>
<dbReference type="Proteomes" id="UP000218323">
    <property type="component" value="Unassembled WGS sequence"/>
</dbReference>
<evidence type="ECO:0000256" key="10">
    <source>
        <dbReference type="SAM" id="SignalP"/>
    </source>
</evidence>
<evidence type="ECO:0000256" key="3">
    <source>
        <dbReference type="ARBA" id="ARBA00022764"/>
    </source>
</evidence>
<keyword evidence="6 9" id="KW-0413">Isomerase</keyword>
<evidence type="ECO:0000256" key="5">
    <source>
        <dbReference type="ARBA" id="ARBA00023186"/>
    </source>
</evidence>
<evidence type="ECO:0000313" key="12">
    <source>
        <dbReference type="EMBL" id="PCG15850.1"/>
    </source>
</evidence>
<sequence length="453" mass="49339">MTTKKGAALLTRRMLGTVLALGAAAGAIAQTVEDQGLPDNTGLNIPSNLQIFGKTDSNIRKATAIVNETVITGTDVDQRVALVATANNAKLSDQDRERLRVQVLRQLIDETLQIQQAKTADITITKAELDQAYAGVAKNFNRTPAQFTQWLTQNGSSERSIRRQIEGELAWNRYLRRRVEPFVNVGDEEVKAILDRLEAAKGTEEFHLNEIYLAATPDREQEVFNNARQIIAEIGKGQAPFAYFARNFSAATTRSVGGDLGWVRAAQLPDALAQAAQTMQVGQVAGPVPTPGGFSILYLADKRQVLMADPRDARLSLKQLTIKFPSGTTQAQATQRTGAFATAIEKLKGCGSVPQVAATLNAEVVDNDAVRVRDLPPQLQAIMLKLQVGQATPPFGNPEEGVRTLVLCGRDEVASGQLPGAAQIQNQLEQQRVNLRAQQALRDLRRDAVIEYR</sequence>
<dbReference type="EMBL" id="NWVC01000001">
    <property type="protein sequence ID" value="PCG15850.1"/>
    <property type="molecule type" value="Genomic_DNA"/>
</dbReference>
<evidence type="ECO:0000256" key="4">
    <source>
        <dbReference type="ARBA" id="ARBA00023110"/>
    </source>
</evidence>
<comment type="caution">
    <text evidence="12">The sequence shown here is derived from an EMBL/GenBank/DDBJ whole genome shotgun (WGS) entry which is preliminary data.</text>
</comment>
<keyword evidence="3" id="KW-0574">Periplasm</keyword>
<dbReference type="InterPro" id="IPR015391">
    <property type="entry name" value="SurA_N"/>
</dbReference>
<feature type="domain" description="PpiC" evidence="11">
    <location>
        <begin position="203"/>
        <end position="301"/>
    </location>
</feature>
<dbReference type="AlphaFoldDB" id="A0A2A4IDE8"/>
<evidence type="ECO:0000256" key="7">
    <source>
        <dbReference type="ARBA" id="ARBA00030642"/>
    </source>
</evidence>
<keyword evidence="13" id="KW-1185">Reference proteome</keyword>
<dbReference type="SUPFAM" id="SSF54534">
    <property type="entry name" value="FKBP-like"/>
    <property type="match status" value="2"/>
</dbReference>
<dbReference type="PANTHER" id="PTHR47637">
    <property type="entry name" value="CHAPERONE SURA"/>
    <property type="match status" value="1"/>
</dbReference>
<keyword evidence="5" id="KW-0143">Chaperone</keyword>
<evidence type="ECO:0000313" key="13">
    <source>
        <dbReference type="Proteomes" id="UP000218323"/>
    </source>
</evidence>
<evidence type="ECO:0000256" key="8">
    <source>
        <dbReference type="ARBA" id="ARBA00031484"/>
    </source>
</evidence>
<accession>A0A2A4IDE8</accession>
<evidence type="ECO:0000256" key="1">
    <source>
        <dbReference type="ARBA" id="ARBA00018370"/>
    </source>
</evidence>
<evidence type="ECO:0000256" key="2">
    <source>
        <dbReference type="ARBA" id="ARBA00022729"/>
    </source>
</evidence>
<dbReference type="PANTHER" id="PTHR47637:SF1">
    <property type="entry name" value="CHAPERONE SURA"/>
    <property type="match status" value="1"/>
</dbReference>
<dbReference type="InterPro" id="IPR027304">
    <property type="entry name" value="Trigger_fact/SurA_dom_sf"/>
</dbReference>
<name>A0A2A4IDE8_9SPHN</name>
<evidence type="ECO:0000259" key="11">
    <source>
        <dbReference type="PROSITE" id="PS50198"/>
    </source>
</evidence>